<dbReference type="AlphaFoldDB" id="A0A4V1LQ27"/>
<keyword evidence="4" id="KW-1185">Reference proteome</keyword>
<proteinExistence type="predicted"/>
<keyword evidence="2" id="KW-0472">Membrane</keyword>
<keyword evidence="2" id="KW-0812">Transmembrane</keyword>
<feature type="coiled-coil region" evidence="1">
    <location>
        <begin position="1"/>
        <end position="33"/>
    </location>
</feature>
<evidence type="ECO:0000256" key="1">
    <source>
        <dbReference type="SAM" id="Coils"/>
    </source>
</evidence>
<evidence type="ECO:0000313" key="4">
    <source>
        <dbReference type="Proteomes" id="UP000290191"/>
    </source>
</evidence>
<keyword evidence="1" id="KW-0175">Coiled coil</keyword>
<dbReference type="STRING" id="877500.GCA_000935065_00603"/>
<organism evidence="3 4">
    <name type="scientific">Halarcobacter anaerophilus</name>
    <dbReference type="NCBI Taxonomy" id="877500"/>
    <lineage>
        <taxon>Bacteria</taxon>
        <taxon>Pseudomonadati</taxon>
        <taxon>Campylobacterota</taxon>
        <taxon>Epsilonproteobacteria</taxon>
        <taxon>Campylobacterales</taxon>
        <taxon>Arcobacteraceae</taxon>
        <taxon>Halarcobacter</taxon>
    </lineage>
</organism>
<evidence type="ECO:0000256" key="2">
    <source>
        <dbReference type="SAM" id="Phobius"/>
    </source>
</evidence>
<name>A0A4V1LQ27_9BACT</name>
<dbReference type="EMBL" id="PDKO01000004">
    <property type="protein sequence ID" value="RXJ63238.1"/>
    <property type="molecule type" value="Genomic_DNA"/>
</dbReference>
<dbReference type="OrthoDB" id="5365954at2"/>
<feature type="transmembrane region" description="Helical" evidence="2">
    <location>
        <begin position="62"/>
        <end position="85"/>
    </location>
</feature>
<gene>
    <name evidence="3" type="ORF">CRV06_06045</name>
</gene>
<sequence>MISEQDKYQNILAQMHELNRQNLLNENERNEEISSKIEYLTQLIETNKQGKEKFKNLDLYKLLYILIAAIGVNLLLTIFILFGVFSKNETQKENIVQDHVQVQNSQGLLQKSEIQEDIQIEQEEDKIENLPKDENIQENAVTFEQEPLKEKDETFEEMKPIIKKDTIYSCEDDNYTKIYKIPYTVEIKGKLYQDRFIFILQNDSGTRKCMINKNDM</sequence>
<evidence type="ECO:0000313" key="3">
    <source>
        <dbReference type="EMBL" id="RXJ63238.1"/>
    </source>
</evidence>
<keyword evidence="2" id="KW-1133">Transmembrane helix</keyword>
<accession>A0A4V1LQ27</accession>
<protein>
    <recommendedName>
        <fullName evidence="5">Transmembrane protein</fullName>
    </recommendedName>
</protein>
<comment type="caution">
    <text evidence="3">The sequence shown here is derived from an EMBL/GenBank/DDBJ whole genome shotgun (WGS) entry which is preliminary data.</text>
</comment>
<dbReference type="RefSeq" id="WP_129081776.1">
    <property type="nucleotide sequence ID" value="NZ_CP041070.1"/>
</dbReference>
<reference evidence="3 4" key="1">
    <citation type="submission" date="2017-10" db="EMBL/GenBank/DDBJ databases">
        <title>Genomics of the genus Arcobacter.</title>
        <authorList>
            <person name="Perez-Cataluna A."/>
            <person name="Figueras M.J."/>
        </authorList>
    </citation>
    <scope>NUCLEOTIDE SEQUENCE [LARGE SCALE GENOMIC DNA]</scope>
    <source>
        <strain evidence="3 4">DSM 24636</strain>
    </source>
</reference>
<dbReference type="Proteomes" id="UP000290191">
    <property type="component" value="Unassembled WGS sequence"/>
</dbReference>
<evidence type="ECO:0008006" key="5">
    <source>
        <dbReference type="Google" id="ProtNLM"/>
    </source>
</evidence>